<evidence type="ECO:0000256" key="1">
    <source>
        <dbReference type="SAM" id="MobiDB-lite"/>
    </source>
</evidence>
<keyword evidence="2" id="KW-0132">Cell division</keyword>
<dbReference type="STRING" id="51670.SAMN04488557_0849"/>
<dbReference type="Proteomes" id="UP000199423">
    <property type="component" value="Unassembled WGS sequence"/>
</dbReference>
<dbReference type="RefSeq" id="WP_092864599.1">
    <property type="nucleotide sequence ID" value="NZ_FPCH01000001.1"/>
</dbReference>
<proteinExistence type="predicted"/>
<gene>
    <name evidence="2" type="ORF">SAMN04488557_0849</name>
</gene>
<dbReference type="SUPFAM" id="SSF102829">
    <property type="entry name" value="Cell division protein ZapA-like"/>
    <property type="match status" value="1"/>
</dbReference>
<sequence>MAEVPFTFNQRTYRFQCEEHDAQRLTDIVDYLSSKLDAVVREHGAIGDERLILMAALMVTDELFDARADVDELLEGSSPAARSAAIRSIRDESGEEADEDHEDEDLEPVRRRAKG</sequence>
<dbReference type="Pfam" id="PF05164">
    <property type="entry name" value="ZapA"/>
    <property type="match status" value="1"/>
</dbReference>
<evidence type="ECO:0000313" key="2">
    <source>
        <dbReference type="EMBL" id="SFV27800.1"/>
    </source>
</evidence>
<protein>
    <submittedName>
        <fullName evidence="2">Cell division protein ZapA</fullName>
    </submittedName>
</protein>
<dbReference type="InterPro" id="IPR007838">
    <property type="entry name" value="Cell_div_ZapA-like"/>
</dbReference>
<dbReference type="AlphaFoldDB" id="A0A1I7MZD6"/>
<feature type="region of interest" description="Disordered" evidence="1">
    <location>
        <begin position="76"/>
        <end position="115"/>
    </location>
</feature>
<accession>A0A1I7MZD6</accession>
<organism evidence="2 3">
    <name type="scientific">Hyphomicrobium facile</name>
    <dbReference type="NCBI Taxonomy" id="51670"/>
    <lineage>
        <taxon>Bacteria</taxon>
        <taxon>Pseudomonadati</taxon>
        <taxon>Pseudomonadota</taxon>
        <taxon>Alphaproteobacteria</taxon>
        <taxon>Hyphomicrobiales</taxon>
        <taxon>Hyphomicrobiaceae</taxon>
        <taxon>Hyphomicrobium</taxon>
    </lineage>
</organism>
<keyword evidence="2" id="KW-0131">Cell cycle</keyword>
<feature type="compositionally biased region" description="Low complexity" evidence="1">
    <location>
        <begin position="77"/>
        <end position="87"/>
    </location>
</feature>
<feature type="compositionally biased region" description="Acidic residues" evidence="1">
    <location>
        <begin position="93"/>
        <end position="106"/>
    </location>
</feature>
<evidence type="ECO:0000313" key="3">
    <source>
        <dbReference type="Proteomes" id="UP000199423"/>
    </source>
</evidence>
<dbReference type="OrthoDB" id="9797575at2"/>
<dbReference type="GO" id="GO:0051301">
    <property type="term" value="P:cell division"/>
    <property type="evidence" value="ECO:0007669"/>
    <property type="project" value="UniProtKB-KW"/>
</dbReference>
<dbReference type="InterPro" id="IPR036192">
    <property type="entry name" value="Cell_div_ZapA-like_sf"/>
</dbReference>
<name>A0A1I7MZD6_9HYPH</name>
<reference evidence="3" key="1">
    <citation type="submission" date="2016-10" db="EMBL/GenBank/DDBJ databases">
        <authorList>
            <person name="Varghese N."/>
            <person name="Submissions S."/>
        </authorList>
    </citation>
    <scope>NUCLEOTIDE SEQUENCE [LARGE SCALE GENOMIC DNA]</scope>
    <source>
        <strain evidence="3">DSM 1565</strain>
    </source>
</reference>
<dbReference type="EMBL" id="FPCH01000001">
    <property type="protein sequence ID" value="SFV27800.1"/>
    <property type="molecule type" value="Genomic_DNA"/>
</dbReference>
<keyword evidence="3" id="KW-1185">Reference proteome</keyword>